<dbReference type="Pfam" id="PF13304">
    <property type="entry name" value="AAA_21"/>
    <property type="match status" value="1"/>
</dbReference>
<dbReference type="GO" id="GO:0016887">
    <property type="term" value="F:ATP hydrolysis activity"/>
    <property type="evidence" value="ECO:0007669"/>
    <property type="project" value="InterPro"/>
</dbReference>
<accession>A0A451BBP4</accession>
<dbReference type="EMBL" id="CAADFO010000029">
    <property type="protein sequence ID" value="VFK27681.1"/>
    <property type="molecule type" value="Genomic_DNA"/>
</dbReference>
<dbReference type="PANTHER" id="PTHR43581:SF4">
    <property type="entry name" value="ATP_GTP PHOSPHATASE"/>
    <property type="match status" value="1"/>
</dbReference>
<dbReference type="EMBL" id="CAADGH010000029">
    <property type="protein sequence ID" value="VFK75711.1"/>
    <property type="molecule type" value="Genomic_DNA"/>
</dbReference>
<dbReference type="SUPFAM" id="SSF52540">
    <property type="entry name" value="P-loop containing nucleoside triphosphate hydrolases"/>
    <property type="match status" value="1"/>
</dbReference>
<dbReference type="InterPro" id="IPR027417">
    <property type="entry name" value="P-loop_NTPase"/>
</dbReference>
<dbReference type="SMART" id="SM00382">
    <property type="entry name" value="AAA"/>
    <property type="match status" value="1"/>
</dbReference>
<evidence type="ECO:0000313" key="2">
    <source>
        <dbReference type="EMBL" id="VFK27681.1"/>
    </source>
</evidence>
<organism evidence="4">
    <name type="scientific">Candidatus Kentrum sp. MB</name>
    <dbReference type="NCBI Taxonomy" id="2138164"/>
    <lineage>
        <taxon>Bacteria</taxon>
        <taxon>Pseudomonadati</taxon>
        <taxon>Pseudomonadota</taxon>
        <taxon>Gammaproteobacteria</taxon>
        <taxon>Candidatus Kentrum</taxon>
    </lineage>
</organism>
<name>A0A451BBP4_9GAMM</name>
<gene>
    <name evidence="2" type="ORF">BECKMB1821G_GA0114241_102928</name>
    <name evidence="4" type="ORF">BECKMB1821H_GA0114242_102929</name>
    <name evidence="3" type="ORF">BECKMB1821I_GA0114274_103929</name>
</gene>
<reference evidence="4" key="1">
    <citation type="submission" date="2019-02" db="EMBL/GenBank/DDBJ databases">
        <authorList>
            <person name="Gruber-Vodicka R. H."/>
            <person name="Seah K. B. B."/>
        </authorList>
    </citation>
    <scope>NUCLEOTIDE SEQUENCE</scope>
    <source>
        <strain evidence="2">BECK_BZ197</strain>
        <strain evidence="4">BECK_BZ198</strain>
        <strain evidence="3">BECK_BZ199</strain>
    </source>
</reference>
<proteinExistence type="predicted"/>
<evidence type="ECO:0000259" key="1">
    <source>
        <dbReference type="SMART" id="SM00382"/>
    </source>
</evidence>
<dbReference type="InterPro" id="IPR003959">
    <property type="entry name" value="ATPase_AAA_core"/>
</dbReference>
<feature type="domain" description="AAA+ ATPase" evidence="1">
    <location>
        <begin position="36"/>
        <end position="280"/>
    </location>
</feature>
<evidence type="ECO:0000313" key="4">
    <source>
        <dbReference type="EMBL" id="VFK75711.1"/>
    </source>
</evidence>
<dbReference type="GO" id="GO:0006302">
    <property type="term" value="P:double-strand break repair"/>
    <property type="evidence" value="ECO:0007669"/>
    <property type="project" value="InterPro"/>
</dbReference>
<dbReference type="InterPro" id="IPR003593">
    <property type="entry name" value="AAA+_ATPase"/>
</dbReference>
<dbReference type="InterPro" id="IPR051396">
    <property type="entry name" value="Bact_Antivir_Def_Nuclease"/>
</dbReference>
<dbReference type="AlphaFoldDB" id="A0A451BBP4"/>
<dbReference type="PANTHER" id="PTHR43581">
    <property type="entry name" value="ATP/GTP PHOSPHATASE"/>
    <property type="match status" value="1"/>
</dbReference>
<evidence type="ECO:0000313" key="3">
    <source>
        <dbReference type="EMBL" id="VFK33051.1"/>
    </source>
</evidence>
<dbReference type="InterPro" id="IPR038729">
    <property type="entry name" value="Rad50/SbcC_AAA"/>
</dbReference>
<dbReference type="Gene3D" id="3.40.50.300">
    <property type="entry name" value="P-loop containing nucleotide triphosphate hydrolases"/>
    <property type="match status" value="2"/>
</dbReference>
<dbReference type="Pfam" id="PF13476">
    <property type="entry name" value="AAA_23"/>
    <property type="match status" value="1"/>
</dbReference>
<dbReference type="EMBL" id="CAADFQ010000039">
    <property type="protein sequence ID" value="VFK33051.1"/>
    <property type="molecule type" value="Genomic_DNA"/>
</dbReference>
<dbReference type="GO" id="GO:0005524">
    <property type="term" value="F:ATP binding"/>
    <property type="evidence" value="ECO:0007669"/>
    <property type="project" value="InterPro"/>
</dbReference>
<protein>
    <submittedName>
        <fullName evidence="4">ATPase/GTPase, AAA15 family</fullName>
    </submittedName>
</protein>
<sequence length="479" mass="53615">MDALFERVRKSNYNTYLKWLRLRGVRGFSDAQVGFDFPVTALVGPNGGGKSTVLGAAACAYKDIKPSTFFPKSPLGDDSMSGWSIEYDLIDKTKNKTGTIRRSSRFRQLKWVRSDVVERPLSYFGISRTVPAGERPQLKKLMRPSYSHPSPLEGLPDQAAKEIEHILGKPVQDFRRTTIGENDTFHVGRNRGNEYSEFHFGAGESSIIRIVTDIERLPENSLILIEEIENGLHPVATRRLVEYLIAAAERKKIQAIFTTHSDDALSVLPHDAVWCCLDDSTQQGKLSIDALRAITGKVDMALAIFTEDDFAKRIVETVIREFLPGSFDRIEVHAVSGNSNAVRIHRNRLADPSAKHGSLCVIDGDSEQHDDESSGIFRLPGARPEAQVFHDVYAQISSNIALLTVHMQLASTKQTLVKRVMEEVDSTNRDPHVIFNQIGDKLDFIPEGIVKGAFISLWVRSREADFKPLCDRITREVTV</sequence>